<dbReference type="STRING" id="946122.A0A0C2SY34"/>
<keyword evidence="2" id="KW-0812">Transmembrane</keyword>
<evidence type="ECO:0000313" key="3">
    <source>
        <dbReference type="EMBL" id="KIL68430.1"/>
    </source>
</evidence>
<dbReference type="AlphaFoldDB" id="A0A0C2SY34"/>
<protein>
    <recommendedName>
        <fullName evidence="5">Phosphatidate cytidylyltransferase</fullName>
    </recommendedName>
</protein>
<feature type="transmembrane region" description="Helical" evidence="2">
    <location>
        <begin position="317"/>
        <end position="334"/>
    </location>
</feature>
<dbReference type="PANTHER" id="PTHR31303:SF1">
    <property type="entry name" value="CTP-DEPENDENT DIACYLGLYCEROL KINASE 1"/>
    <property type="match status" value="1"/>
</dbReference>
<feature type="transmembrane region" description="Helical" evidence="2">
    <location>
        <begin position="346"/>
        <end position="366"/>
    </location>
</feature>
<gene>
    <name evidence="3" type="ORF">M378DRAFT_158229</name>
</gene>
<accession>A0A0C2SY34</accession>
<dbReference type="FunCoup" id="A0A0C2SY34">
    <property type="interactions" value="51"/>
</dbReference>
<keyword evidence="2" id="KW-0472">Membrane</keyword>
<sequence length="367" mass="39289">MPASDTAADLQTATPRRRRPSQSSPSPIIAFAASPLPTEAKGVKDITQQVIKSLEGLGHIDFVGVPGRMVGIDEQSEAVLEDATPLRRTESEITKHPHGNGHVKTPNGAAAQKKIDWEIPRKLLHSSIGFFTLYLYVFDGSIRNTVLILWSALAIIVPADLIRLRYPGFERLYERAVGFLMRESEKKSSNGVIWYILGVNTVLTFYPPDVAVVAILILSWADTAASTFGRMFGRLTPPLPRRLPLLGLPLAPRKSLAGFIAASLIGACVAIAFWGWIAPLRNNGVDLLWTWQGGVSATSSLLKWFGMSSGLGGASGWTGLGIIGLVSGLVSGVAEALDLGPVDDNLTLPIISGGCILAFFKLIAALS</sequence>
<evidence type="ECO:0008006" key="5">
    <source>
        <dbReference type="Google" id="ProtNLM"/>
    </source>
</evidence>
<reference evidence="3 4" key="1">
    <citation type="submission" date="2014-04" db="EMBL/GenBank/DDBJ databases">
        <title>Evolutionary Origins and Diversification of the Mycorrhizal Mutualists.</title>
        <authorList>
            <consortium name="DOE Joint Genome Institute"/>
            <consortium name="Mycorrhizal Genomics Consortium"/>
            <person name="Kohler A."/>
            <person name="Kuo A."/>
            <person name="Nagy L.G."/>
            <person name="Floudas D."/>
            <person name="Copeland A."/>
            <person name="Barry K.W."/>
            <person name="Cichocki N."/>
            <person name="Veneault-Fourrey C."/>
            <person name="LaButti K."/>
            <person name="Lindquist E.A."/>
            <person name="Lipzen A."/>
            <person name="Lundell T."/>
            <person name="Morin E."/>
            <person name="Murat C."/>
            <person name="Riley R."/>
            <person name="Ohm R."/>
            <person name="Sun H."/>
            <person name="Tunlid A."/>
            <person name="Henrissat B."/>
            <person name="Grigoriev I.V."/>
            <person name="Hibbett D.S."/>
            <person name="Martin F."/>
        </authorList>
    </citation>
    <scope>NUCLEOTIDE SEQUENCE [LARGE SCALE GENOMIC DNA]</scope>
    <source>
        <strain evidence="3 4">Koide BX008</strain>
    </source>
</reference>
<evidence type="ECO:0000313" key="4">
    <source>
        <dbReference type="Proteomes" id="UP000054549"/>
    </source>
</evidence>
<evidence type="ECO:0000256" key="1">
    <source>
        <dbReference type="SAM" id="MobiDB-lite"/>
    </source>
</evidence>
<dbReference type="PANTHER" id="PTHR31303">
    <property type="entry name" value="CTP-DEPENDENT DIACYLGLYCEROL KINASE 1"/>
    <property type="match status" value="1"/>
</dbReference>
<name>A0A0C2SY34_AMAMK</name>
<dbReference type="HOGENOM" id="CLU_031477_1_1_1"/>
<dbReference type="Proteomes" id="UP000054549">
    <property type="component" value="Unassembled WGS sequence"/>
</dbReference>
<organism evidence="3 4">
    <name type="scientific">Amanita muscaria (strain Koide BX008)</name>
    <dbReference type="NCBI Taxonomy" id="946122"/>
    <lineage>
        <taxon>Eukaryota</taxon>
        <taxon>Fungi</taxon>
        <taxon>Dikarya</taxon>
        <taxon>Basidiomycota</taxon>
        <taxon>Agaricomycotina</taxon>
        <taxon>Agaricomycetes</taxon>
        <taxon>Agaricomycetidae</taxon>
        <taxon>Agaricales</taxon>
        <taxon>Pluteineae</taxon>
        <taxon>Amanitaceae</taxon>
        <taxon>Amanita</taxon>
    </lineage>
</organism>
<feature type="non-terminal residue" evidence="3">
    <location>
        <position position="1"/>
    </location>
</feature>
<dbReference type="EMBL" id="KN818228">
    <property type="protein sequence ID" value="KIL68430.1"/>
    <property type="molecule type" value="Genomic_DNA"/>
</dbReference>
<feature type="transmembrane region" description="Helical" evidence="2">
    <location>
        <begin position="148"/>
        <end position="166"/>
    </location>
</feature>
<evidence type="ECO:0000256" key="2">
    <source>
        <dbReference type="SAM" id="Phobius"/>
    </source>
</evidence>
<feature type="transmembrane region" description="Helical" evidence="2">
    <location>
        <begin position="123"/>
        <end position="142"/>
    </location>
</feature>
<keyword evidence="4" id="KW-1185">Reference proteome</keyword>
<feature type="region of interest" description="Disordered" evidence="1">
    <location>
        <begin position="1"/>
        <end position="28"/>
    </location>
</feature>
<dbReference type="GO" id="GO:0004143">
    <property type="term" value="F:ATP-dependent diacylglycerol kinase activity"/>
    <property type="evidence" value="ECO:0007669"/>
    <property type="project" value="InterPro"/>
</dbReference>
<proteinExistence type="predicted"/>
<dbReference type="InParanoid" id="A0A0C2SY34"/>
<dbReference type="GO" id="GO:0005789">
    <property type="term" value="C:endoplasmic reticulum membrane"/>
    <property type="evidence" value="ECO:0007669"/>
    <property type="project" value="TreeGrafter"/>
</dbReference>
<dbReference type="InterPro" id="IPR037997">
    <property type="entry name" value="Dgk1-like"/>
</dbReference>
<feature type="transmembrane region" description="Helical" evidence="2">
    <location>
        <begin position="256"/>
        <end position="277"/>
    </location>
</feature>
<dbReference type="GO" id="GO:0006654">
    <property type="term" value="P:phosphatidic acid biosynthetic process"/>
    <property type="evidence" value="ECO:0007669"/>
    <property type="project" value="TreeGrafter"/>
</dbReference>
<dbReference type="OrthoDB" id="5673at2759"/>
<keyword evidence="2" id="KW-1133">Transmembrane helix</keyword>